<evidence type="ECO:0000313" key="1">
    <source>
        <dbReference type="EMBL" id="NMM64408.1"/>
    </source>
</evidence>
<organism evidence="1 2">
    <name type="scientific">Clostridium muellerianum</name>
    <dbReference type="NCBI Taxonomy" id="2716538"/>
    <lineage>
        <taxon>Bacteria</taxon>
        <taxon>Bacillati</taxon>
        <taxon>Bacillota</taxon>
        <taxon>Clostridia</taxon>
        <taxon>Eubacteriales</taxon>
        <taxon>Clostridiaceae</taxon>
        <taxon>Clostridium</taxon>
    </lineage>
</organism>
<protein>
    <submittedName>
        <fullName evidence="1">Uncharacterized protein</fullName>
    </submittedName>
</protein>
<reference evidence="1 2" key="1">
    <citation type="submission" date="2020-06" db="EMBL/GenBank/DDBJ databases">
        <title>Complete Genome Sequence of Clostridium muelleri sp. nov. P21T, an Acid-Alcohol Producing Acetogen Isolated from Old Hay.</title>
        <authorList>
            <person name="Duncan K.E."/>
            <person name="Tanner R.S."/>
        </authorList>
    </citation>
    <scope>NUCLEOTIDE SEQUENCE [LARGE SCALE GENOMIC DNA]</scope>
    <source>
        <strain evidence="1 2">P21</strain>
    </source>
</reference>
<dbReference type="RefSeq" id="WP_169298989.1">
    <property type="nucleotide sequence ID" value="NZ_JABBNI010000036.1"/>
</dbReference>
<dbReference type="EMBL" id="JABBNI010000036">
    <property type="protein sequence ID" value="NMM64408.1"/>
    <property type="molecule type" value="Genomic_DNA"/>
</dbReference>
<proteinExistence type="predicted"/>
<keyword evidence="2" id="KW-1185">Reference proteome</keyword>
<sequence>MYTLQGYQFTNKTFTLGLPNQVIDNFPIQSYVNVYKVDGNGTKVAANISLSSDRKTIIVNSPVGNYDTNSSYELDMLPGIKFVDNCELFSALIIQFNTVAGPSTTSTINKTSLINDNEKSLNINIDNPLKTTNMTLNSQPISKTQLSRH</sequence>
<accession>A0A7Y0EJ28</accession>
<dbReference type="Proteomes" id="UP000537131">
    <property type="component" value="Unassembled WGS sequence"/>
</dbReference>
<evidence type="ECO:0000313" key="2">
    <source>
        <dbReference type="Proteomes" id="UP000537131"/>
    </source>
</evidence>
<name>A0A7Y0EJ28_9CLOT</name>
<comment type="caution">
    <text evidence="1">The sequence shown here is derived from an EMBL/GenBank/DDBJ whole genome shotgun (WGS) entry which is preliminary data.</text>
</comment>
<dbReference type="AlphaFoldDB" id="A0A7Y0EJ28"/>
<gene>
    <name evidence="1" type="ORF">HBE96_17450</name>
</gene>